<protein>
    <submittedName>
        <fullName evidence="3">Uncharacterized protein</fullName>
    </submittedName>
</protein>
<dbReference type="EMBL" id="KL363188">
    <property type="protein sequence ID" value="KFD57497.1"/>
    <property type="molecule type" value="Genomic_DNA"/>
</dbReference>
<feature type="non-terminal residue" evidence="3">
    <location>
        <position position="84"/>
    </location>
</feature>
<dbReference type="EMBL" id="KL367523">
    <property type="protein sequence ID" value="KFD66602.1"/>
    <property type="molecule type" value="Genomic_DNA"/>
</dbReference>
<evidence type="ECO:0000313" key="4">
    <source>
        <dbReference type="Proteomes" id="UP000030764"/>
    </source>
</evidence>
<reference evidence="3 4" key="1">
    <citation type="journal article" date="2014" name="Nat. Genet.">
        <title>Genome and transcriptome of the porcine whipworm Trichuris suis.</title>
        <authorList>
            <person name="Jex A.R."/>
            <person name="Nejsum P."/>
            <person name="Schwarz E.M."/>
            <person name="Hu L."/>
            <person name="Young N.D."/>
            <person name="Hall R.S."/>
            <person name="Korhonen P.K."/>
            <person name="Liao S."/>
            <person name="Thamsborg S."/>
            <person name="Xia J."/>
            <person name="Xu P."/>
            <person name="Wang S."/>
            <person name="Scheerlinck J.P."/>
            <person name="Hofmann A."/>
            <person name="Sternberg P.W."/>
            <person name="Wang J."/>
            <person name="Gasser R.B."/>
        </authorList>
    </citation>
    <scope>NUCLEOTIDE SEQUENCE [LARGE SCALE GENOMIC DNA]</scope>
    <source>
        <strain evidence="3">DCEP-RM93F</strain>
        <strain evidence="2">DCEP-RM93M</strain>
    </source>
</reference>
<organism evidence="3">
    <name type="scientific">Trichuris suis</name>
    <name type="common">pig whipworm</name>
    <dbReference type="NCBI Taxonomy" id="68888"/>
    <lineage>
        <taxon>Eukaryota</taxon>
        <taxon>Metazoa</taxon>
        <taxon>Ecdysozoa</taxon>
        <taxon>Nematoda</taxon>
        <taxon>Enoplea</taxon>
        <taxon>Dorylaimia</taxon>
        <taxon>Trichinellida</taxon>
        <taxon>Trichuridae</taxon>
        <taxon>Trichuris</taxon>
    </lineage>
</organism>
<dbReference type="Proteomes" id="UP000030764">
    <property type="component" value="Unassembled WGS sequence"/>
</dbReference>
<feature type="region of interest" description="Disordered" evidence="1">
    <location>
        <begin position="61"/>
        <end position="84"/>
    </location>
</feature>
<gene>
    <name evidence="2" type="ORF">M513_01600</name>
    <name evidence="3" type="ORF">M514_01600</name>
</gene>
<sequence>MRTKKESVVQGSIKHGAKGSPAESDPYCARDEMRMARFESRATKGNDSHRAAALCQGNNLFTGARAGTQTRHVTGGNKPDLPWE</sequence>
<evidence type="ECO:0000313" key="2">
    <source>
        <dbReference type="EMBL" id="KFD57497.1"/>
    </source>
</evidence>
<proteinExistence type="predicted"/>
<name>A0A085NAV6_9BILA</name>
<accession>A0A085NAV6</accession>
<dbReference type="Proteomes" id="UP000030758">
    <property type="component" value="Unassembled WGS sequence"/>
</dbReference>
<evidence type="ECO:0000256" key="1">
    <source>
        <dbReference type="SAM" id="MobiDB-lite"/>
    </source>
</evidence>
<feature type="region of interest" description="Disordered" evidence="1">
    <location>
        <begin position="1"/>
        <end position="27"/>
    </location>
</feature>
<feature type="compositionally biased region" description="Polar residues" evidence="1">
    <location>
        <begin position="61"/>
        <end position="72"/>
    </location>
</feature>
<dbReference type="AlphaFoldDB" id="A0A085NAV6"/>
<evidence type="ECO:0000313" key="3">
    <source>
        <dbReference type="EMBL" id="KFD66602.1"/>
    </source>
</evidence>
<keyword evidence="4" id="KW-1185">Reference proteome</keyword>